<organism evidence="3 4">
    <name type="scientific">Camelus ferus</name>
    <name type="common">Wild bactrian camel</name>
    <name type="synonym">Camelus bactrianus ferus</name>
    <dbReference type="NCBI Taxonomy" id="419612"/>
    <lineage>
        <taxon>Eukaryota</taxon>
        <taxon>Metazoa</taxon>
        <taxon>Chordata</taxon>
        <taxon>Craniata</taxon>
        <taxon>Vertebrata</taxon>
        <taxon>Euteleostomi</taxon>
        <taxon>Mammalia</taxon>
        <taxon>Eutheria</taxon>
        <taxon>Laurasiatheria</taxon>
        <taxon>Artiodactyla</taxon>
        <taxon>Tylopoda</taxon>
        <taxon>Camelidae</taxon>
        <taxon>Camelus</taxon>
    </lineage>
</organism>
<protein>
    <submittedName>
        <fullName evidence="4">Integrator complex subunit 6-like</fullName>
    </submittedName>
</protein>
<reference evidence="4" key="1">
    <citation type="submission" date="2025-08" db="UniProtKB">
        <authorList>
            <consortium name="RefSeq"/>
        </authorList>
    </citation>
    <scope>IDENTIFICATION</scope>
    <source>
        <tissue evidence="4">Ear skin</tissue>
    </source>
</reference>
<gene>
    <name evidence="4" type="primary">LOC102504655</name>
</gene>
<feature type="compositionally biased region" description="Polar residues" evidence="1">
    <location>
        <begin position="56"/>
        <end position="65"/>
    </location>
</feature>
<dbReference type="GO" id="GO:0034472">
    <property type="term" value="P:snRNA 3'-end processing"/>
    <property type="evidence" value="ECO:0007669"/>
    <property type="project" value="TreeGrafter"/>
</dbReference>
<dbReference type="PANTHER" id="PTHR12957:SF36">
    <property type="entry name" value="SAGE1-LIKE PROTEIN-RELATED"/>
    <property type="match status" value="1"/>
</dbReference>
<dbReference type="GO" id="GO:0032039">
    <property type="term" value="C:integrator complex"/>
    <property type="evidence" value="ECO:0007669"/>
    <property type="project" value="TreeGrafter"/>
</dbReference>
<feature type="region of interest" description="Disordered" evidence="1">
    <location>
        <begin position="149"/>
        <end position="223"/>
    </location>
</feature>
<evidence type="ECO:0000256" key="1">
    <source>
        <dbReference type="SAM" id="MobiDB-lite"/>
    </source>
</evidence>
<feature type="domain" description="INTS6/SAGE1/DDX26B/CT45 C-terminal" evidence="2">
    <location>
        <begin position="304"/>
        <end position="365"/>
    </location>
</feature>
<keyword evidence="3" id="KW-1185">Reference proteome</keyword>
<dbReference type="GeneID" id="102504655"/>
<feature type="region of interest" description="Disordered" evidence="1">
    <location>
        <begin position="237"/>
        <end position="268"/>
    </location>
</feature>
<proteinExistence type="predicted"/>
<sequence length="385" mass="42012">MPPELPVLTWGFSDPPSHSGGYVQKHLLSNGAGMDETGLKQALKPQDKSEFADVTKITNHSTFTKSGHRSQPVEGARGSAGGSGLRALGGWPRGSRGGSLSRLQRLQCPVAQGGCRRQLWPAASLEPSRAVKHQLVEVMSDEAEEFAVGPENQMELCGEPESPSLSEEKPSMGLLPMKQDEEGESHSGALSMSVEDSATVTHDVHEEKTENNQTPPNGFLPKSAAPELMNMAADDLPPKQFDSVSDDFTSLSKDDLTDKPGSNTVERGTQTCSVSVGDSKATVMSSTGTVPHTLQISPAMAQKINDDIKYQLMKEVRRFGRKYERIFTLLEGVQGPLEVKKQFVEFTIKEATRFKRGVLIQQLEKFLEKVESDRLGNGVNHKKNR</sequence>
<dbReference type="KEGG" id="cfr:102504655"/>
<feature type="compositionally biased region" description="Polar residues" evidence="1">
    <location>
        <begin position="188"/>
        <end position="200"/>
    </location>
</feature>
<evidence type="ECO:0000313" key="3">
    <source>
        <dbReference type="Proteomes" id="UP000694856"/>
    </source>
</evidence>
<dbReference type="PANTHER" id="PTHR12957">
    <property type="entry name" value="DEAD/H BOX POLYPEPTIDE 26/DICE1-RELATED"/>
    <property type="match status" value="1"/>
</dbReference>
<feature type="compositionally biased region" description="Polar residues" evidence="1">
    <location>
        <begin position="242"/>
        <end position="251"/>
    </location>
</feature>
<name>A0A8B6YPX0_CAMFR</name>
<dbReference type="Pfam" id="PF15300">
    <property type="entry name" value="INT_SG_DDX_CT_C"/>
    <property type="match status" value="1"/>
</dbReference>
<dbReference type="AlphaFoldDB" id="A0A8B6YPX0"/>
<dbReference type="RefSeq" id="XP_006195661.2">
    <property type="nucleotide sequence ID" value="XM_006195599.2"/>
</dbReference>
<dbReference type="Proteomes" id="UP000694856">
    <property type="component" value="Chromosome X"/>
</dbReference>
<feature type="region of interest" description="Disordered" evidence="1">
    <location>
        <begin position="40"/>
        <end position="100"/>
    </location>
</feature>
<evidence type="ECO:0000313" key="4">
    <source>
        <dbReference type="RefSeq" id="XP_006195661.2"/>
    </source>
</evidence>
<dbReference type="InterPro" id="IPR051113">
    <property type="entry name" value="Integrator_subunit6"/>
</dbReference>
<dbReference type="InterPro" id="IPR029307">
    <property type="entry name" value="INT_SG_DDX_CT_C"/>
</dbReference>
<evidence type="ECO:0000259" key="2">
    <source>
        <dbReference type="Pfam" id="PF15300"/>
    </source>
</evidence>
<accession>A0A8B6YPX0</accession>